<keyword evidence="2" id="KW-1185">Reference proteome</keyword>
<dbReference type="Gene3D" id="3.40.630.30">
    <property type="match status" value="1"/>
</dbReference>
<dbReference type="CDD" id="cd04301">
    <property type="entry name" value="NAT_SF"/>
    <property type="match status" value="1"/>
</dbReference>
<gene>
    <name evidence="1" type="ORF">FHS23_000219</name>
</gene>
<organism evidence="1 2">
    <name type="scientific">Prauserella isguenensis</name>
    <dbReference type="NCBI Taxonomy" id="1470180"/>
    <lineage>
        <taxon>Bacteria</taxon>
        <taxon>Bacillati</taxon>
        <taxon>Actinomycetota</taxon>
        <taxon>Actinomycetes</taxon>
        <taxon>Pseudonocardiales</taxon>
        <taxon>Pseudonocardiaceae</taxon>
        <taxon>Prauserella</taxon>
    </lineage>
</organism>
<dbReference type="AlphaFoldDB" id="A0A839RVX4"/>
<reference evidence="1 2" key="1">
    <citation type="submission" date="2020-08" db="EMBL/GenBank/DDBJ databases">
        <title>Genomic Encyclopedia of Type Strains, Phase III (KMG-III): the genomes of soil and plant-associated and newly described type strains.</title>
        <authorList>
            <person name="Whitman W."/>
        </authorList>
    </citation>
    <scope>NUCLEOTIDE SEQUENCE [LARGE SCALE GENOMIC DNA]</scope>
    <source>
        <strain evidence="1 2">CECT 8577</strain>
    </source>
</reference>
<evidence type="ECO:0000313" key="2">
    <source>
        <dbReference type="Proteomes" id="UP000550714"/>
    </source>
</evidence>
<name>A0A839RVX4_9PSEU</name>
<dbReference type="RefSeq" id="WP_183646312.1">
    <property type="nucleotide sequence ID" value="NZ_JACHWU010000001.1"/>
</dbReference>
<dbReference type="Proteomes" id="UP000550714">
    <property type="component" value="Unassembled WGS sequence"/>
</dbReference>
<protein>
    <recommendedName>
        <fullName evidence="3">GNAT family N-acetyltransferase</fullName>
    </recommendedName>
</protein>
<evidence type="ECO:0008006" key="3">
    <source>
        <dbReference type="Google" id="ProtNLM"/>
    </source>
</evidence>
<sequence>MTSTDRAWTEGFVACEDGRVIGFAATGFSRWNRRQALWHLYVDRVLTEAAGPPAPCSTT</sequence>
<dbReference type="EMBL" id="JACHWU010000001">
    <property type="protein sequence ID" value="MBB3049224.1"/>
    <property type="molecule type" value="Genomic_DNA"/>
</dbReference>
<comment type="caution">
    <text evidence="1">The sequence shown here is derived from an EMBL/GenBank/DDBJ whole genome shotgun (WGS) entry which is preliminary data.</text>
</comment>
<proteinExistence type="predicted"/>
<accession>A0A839RVX4</accession>
<evidence type="ECO:0000313" key="1">
    <source>
        <dbReference type="EMBL" id="MBB3049224.1"/>
    </source>
</evidence>